<dbReference type="OMA" id="VASCNAY"/>
<dbReference type="HOGENOM" id="CLU_107830_3_0_1"/>
<proteinExistence type="predicted"/>
<dbReference type="Pfam" id="PF14295">
    <property type="entry name" value="PAN_4"/>
    <property type="match status" value="2"/>
</dbReference>
<dbReference type="EMBL" id="GL376628">
    <property type="status" value="NOT_ANNOTATED_CDS"/>
    <property type="molecule type" value="Genomic_DNA"/>
</dbReference>
<organism evidence="4 5">
    <name type="scientific">Globisporangium ultimum (strain ATCC 200006 / CBS 805.95 / DAOM BR144)</name>
    <name type="common">Pythium ultimum</name>
    <dbReference type="NCBI Taxonomy" id="431595"/>
    <lineage>
        <taxon>Eukaryota</taxon>
        <taxon>Sar</taxon>
        <taxon>Stramenopiles</taxon>
        <taxon>Oomycota</taxon>
        <taxon>Peronosporomycetes</taxon>
        <taxon>Pythiales</taxon>
        <taxon>Pythiaceae</taxon>
        <taxon>Globisporangium</taxon>
    </lineage>
</organism>
<dbReference type="SMART" id="SM00223">
    <property type="entry name" value="APPLE"/>
    <property type="match status" value="1"/>
</dbReference>
<protein>
    <recommendedName>
        <fullName evidence="3">Apple domain-containing protein</fullName>
    </recommendedName>
</protein>
<dbReference type="EnsemblProtists" id="PYU1_T002805">
    <property type="protein sequence ID" value="PYU1_T002805"/>
    <property type="gene ID" value="PYU1_G002802"/>
</dbReference>
<evidence type="ECO:0000256" key="1">
    <source>
        <dbReference type="ARBA" id="ARBA00022737"/>
    </source>
</evidence>
<sequence length="114" mass="11680">MCLQVTGCRAFSYASGLCYFKNRKDQTAAKAGVTSVTVLPNPAAPSCVLEVGVDYVANDIGSAYSATPTGCCSICMKVSGCKAFSWNTSGGGTCWLKSNKGATVLNSSVTSSVV</sequence>
<dbReference type="InterPro" id="IPR003609">
    <property type="entry name" value="Pan_app"/>
</dbReference>
<dbReference type="AlphaFoldDB" id="K3WCW4"/>
<dbReference type="PANTHER" id="PTHR33946:SF4">
    <property type="entry name" value="COAGULATION FACTOR XI"/>
    <property type="match status" value="1"/>
</dbReference>
<evidence type="ECO:0000256" key="2">
    <source>
        <dbReference type="ARBA" id="ARBA00023157"/>
    </source>
</evidence>
<keyword evidence="5" id="KW-1185">Reference proteome</keyword>
<reference evidence="5" key="2">
    <citation type="submission" date="2010-04" db="EMBL/GenBank/DDBJ databases">
        <authorList>
            <person name="Buell R."/>
            <person name="Hamilton J."/>
            <person name="Hostetler J."/>
        </authorList>
    </citation>
    <scope>NUCLEOTIDE SEQUENCE [LARGE SCALE GENOMIC DNA]</scope>
    <source>
        <strain evidence="5">DAOM:BR144</strain>
    </source>
</reference>
<evidence type="ECO:0000259" key="3">
    <source>
        <dbReference type="PROSITE" id="PS50948"/>
    </source>
</evidence>
<evidence type="ECO:0000313" key="4">
    <source>
        <dbReference type="EnsemblProtists" id="PYU1_T002805"/>
    </source>
</evidence>
<dbReference type="Proteomes" id="UP000019132">
    <property type="component" value="Unassembled WGS sequence"/>
</dbReference>
<dbReference type="InterPro" id="IPR000177">
    <property type="entry name" value="Apple"/>
</dbReference>
<dbReference type="GO" id="GO:0005576">
    <property type="term" value="C:extracellular region"/>
    <property type="evidence" value="ECO:0007669"/>
    <property type="project" value="InterPro"/>
</dbReference>
<dbReference type="InParanoid" id="K3WCW4"/>
<keyword evidence="2" id="KW-1015">Disulfide bond</keyword>
<evidence type="ECO:0000313" key="5">
    <source>
        <dbReference type="Proteomes" id="UP000019132"/>
    </source>
</evidence>
<dbReference type="GO" id="GO:0006508">
    <property type="term" value="P:proteolysis"/>
    <property type="evidence" value="ECO:0007669"/>
    <property type="project" value="InterPro"/>
</dbReference>
<feature type="domain" description="Apple" evidence="3">
    <location>
        <begin position="47"/>
        <end position="114"/>
    </location>
</feature>
<dbReference type="Gene3D" id="3.50.4.10">
    <property type="entry name" value="Hepatocyte Growth Factor"/>
    <property type="match status" value="1"/>
</dbReference>
<accession>K3WCW4</accession>
<dbReference type="PANTHER" id="PTHR33946">
    <property type="match status" value="1"/>
</dbReference>
<dbReference type="PROSITE" id="PS50948">
    <property type="entry name" value="PAN"/>
    <property type="match status" value="1"/>
</dbReference>
<reference evidence="5" key="1">
    <citation type="journal article" date="2010" name="Genome Biol.">
        <title>Genome sequence of the necrotrophic plant pathogen Pythium ultimum reveals original pathogenicity mechanisms and effector repertoire.</title>
        <authorList>
            <person name="Levesque C.A."/>
            <person name="Brouwer H."/>
            <person name="Cano L."/>
            <person name="Hamilton J.P."/>
            <person name="Holt C."/>
            <person name="Huitema E."/>
            <person name="Raffaele S."/>
            <person name="Robideau G.P."/>
            <person name="Thines M."/>
            <person name="Win J."/>
            <person name="Zerillo M.M."/>
            <person name="Beakes G.W."/>
            <person name="Boore J.L."/>
            <person name="Busam D."/>
            <person name="Dumas B."/>
            <person name="Ferriera S."/>
            <person name="Fuerstenberg S.I."/>
            <person name="Gachon C.M."/>
            <person name="Gaulin E."/>
            <person name="Govers F."/>
            <person name="Grenville-Briggs L."/>
            <person name="Horner N."/>
            <person name="Hostetler J."/>
            <person name="Jiang R.H."/>
            <person name="Johnson J."/>
            <person name="Krajaejun T."/>
            <person name="Lin H."/>
            <person name="Meijer H.J."/>
            <person name="Moore B."/>
            <person name="Morris P."/>
            <person name="Phuntmart V."/>
            <person name="Puiu D."/>
            <person name="Shetty J."/>
            <person name="Stajich J.E."/>
            <person name="Tripathy S."/>
            <person name="Wawra S."/>
            <person name="van West P."/>
            <person name="Whitty B.R."/>
            <person name="Coutinho P.M."/>
            <person name="Henrissat B."/>
            <person name="Martin F."/>
            <person name="Thomas P.D."/>
            <person name="Tyler B.M."/>
            <person name="De Vries R.P."/>
            <person name="Kamoun S."/>
            <person name="Yandell M."/>
            <person name="Tisserat N."/>
            <person name="Buell C.R."/>
        </authorList>
    </citation>
    <scope>NUCLEOTIDE SEQUENCE</scope>
    <source>
        <strain evidence="5">DAOM:BR144</strain>
    </source>
</reference>
<keyword evidence="1" id="KW-0677">Repeat</keyword>
<reference evidence="4" key="3">
    <citation type="submission" date="2015-02" db="UniProtKB">
        <authorList>
            <consortium name="EnsemblProtists"/>
        </authorList>
    </citation>
    <scope>IDENTIFICATION</scope>
    <source>
        <strain evidence="4">DAOM BR144</strain>
    </source>
</reference>
<dbReference type="VEuPathDB" id="FungiDB:PYU1_G002802"/>
<name>K3WCW4_GLOUD</name>